<evidence type="ECO:0000259" key="3">
    <source>
        <dbReference type="Pfam" id="PF20094"/>
    </source>
</evidence>
<name>H5SBT0_9BACT</name>
<gene>
    <name evidence="4" type="ORF">HGMM_F07F07C27</name>
</gene>
<evidence type="ECO:0000256" key="2">
    <source>
        <dbReference type="SAM" id="SignalP"/>
    </source>
</evidence>
<feature type="domain" description="GWxTD" evidence="3">
    <location>
        <begin position="55"/>
        <end position="144"/>
    </location>
</feature>
<sequence>MSLGLVALALMLAPMGGLLSYSAPETKPRQEKKKDDKERQKKRKTELSEVYKKWLEEDVRWIITEEERAAFLKLETDEEREQFIEQFWLRRDPNPDTEENEYREEHYRRIAYANEHFSSGIPGWKTDRGRIYIMFGPPDSIESHPAGGTYDRPIWEGGGTTSTYPFEVWFYRYIEGVGSGIEIEFVDPTMTGEYRIARSPDEKDALLFVPGAGLTLAEQLGLASKADRPFFSPGNRERYPLMHQRVQDQPFERLQLLANLQRPPRVKFNDLATLADAKLEVEFDVLPFQMRVDFVRITDSSILTLITVLMENQDLSFKNNGGYNEATVNIHGRIRPVTGRRPQIFEDVVTQRYTDDVFDQGVKQKSIYQRQVTLPPGHYVIDLVIRDVNSGRTGVVHHGIQVPKYAEGQLSTSSLILAERIEPLHGRVAAGPFVLGNLKVRPNVNAIFRRGDPVGIYLQIYNPGIDQTTLRPAVDVEYVLLRDGREVMRFKEDGQNGLTRFTTQQIVLARTLATETLPAGTYTLKVCITDQVAQRTIEPVATFTITERREN</sequence>
<evidence type="ECO:0000256" key="1">
    <source>
        <dbReference type="SAM" id="MobiDB-lite"/>
    </source>
</evidence>
<evidence type="ECO:0000313" key="4">
    <source>
        <dbReference type="EMBL" id="BAL53616.1"/>
    </source>
</evidence>
<proteinExistence type="predicted"/>
<dbReference type="InterPro" id="IPR030959">
    <property type="entry name" value="GWxTD_dom"/>
</dbReference>
<feature type="signal peptide" evidence="2">
    <location>
        <begin position="1"/>
        <end position="22"/>
    </location>
</feature>
<feature type="region of interest" description="Disordered" evidence="1">
    <location>
        <begin position="20"/>
        <end position="45"/>
    </location>
</feature>
<feature type="compositionally biased region" description="Basic and acidic residues" evidence="1">
    <location>
        <begin position="26"/>
        <end position="45"/>
    </location>
</feature>
<dbReference type="EMBL" id="AP011662">
    <property type="protein sequence ID" value="BAL53616.1"/>
    <property type="molecule type" value="Genomic_DNA"/>
</dbReference>
<dbReference type="AlphaFoldDB" id="H5SBT0"/>
<dbReference type="Pfam" id="PF20094">
    <property type="entry name" value="GWxTD_dom"/>
    <property type="match status" value="1"/>
</dbReference>
<protein>
    <submittedName>
        <fullName evidence="4">Hypothetical conserved protein</fullName>
    </submittedName>
</protein>
<reference evidence="4" key="2">
    <citation type="journal article" date="2012" name="PLoS ONE">
        <title>A Deeply Branching Thermophilic Bacterium with an Ancient Acetyl-CoA Pathway Dominates a Subsurface Ecosystem.</title>
        <authorList>
            <person name="Takami H."/>
            <person name="Noguchi H."/>
            <person name="Takaki Y."/>
            <person name="Uchiyama I."/>
            <person name="Toyoda A."/>
            <person name="Nishi S."/>
            <person name="Chee G.-J."/>
            <person name="Arai W."/>
            <person name="Nunoura T."/>
            <person name="Itoh T."/>
            <person name="Hattori M."/>
            <person name="Takai K."/>
        </authorList>
    </citation>
    <scope>NUCLEOTIDE SEQUENCE</scope>
</reference>
<feature type="chain" id="PRO_5003598169" evidence="2">
    <location>
        <begin position="23"/>
        <end position="551"/>
    </location>
</feature>
<keyword evidence="2" id="KW-0732">Signal</keyword>
<dbReference type="NCBIfam" id="TIGR04514">
    <property type="entry name" value="GWxTD_dom"/>
    <property type="match status" value="1"/>
</dbReference>
<accession>H5SBT0</accession>
<reference evidence="4" key="1">
    <citation type="journal article" date="2005" name="Environ. Microbiol.">
        <title>Genetic and functional properties of uncultivated thermophilic crenarchaeotes from a subsurface gold mine as revealed by analysis of genome fragments.</title>
        <authorList>
            <person name="Nunoura T."/>
            <person name="Hirayama H."/>
            <person name="Takami H."/>
            <person name="Oida H."/>
            <person name="Nishi S."/>
            <person name="Shimamura S."/>
            <person name="Suzuki Y."/>
            <person name="Inagaki F."/>
            <person name="Takai K."/>
            <person name="Nealson K.H."/>
            <person name="Horikoshi K."/>
        </authorList>
    </citation>
    <scope>NUCLEOTIDE SEQUENCE</scope>
</reference>
<organism evidence="4">
    <name type="scientific">uncultured Acidobacteriota bacterium</name>
    <dbReference type="NCBI Taxonomy" id="171953"/>
    <lineage>
        <taxon>Bacteria</taxon>
        <taxon>Pseudomonadati</taxon>
        <taxon>Acidobacteriota</taxon>
        <taxon>environmental samples</taxon>
    </lineage>
</organism>